<dbReference type="Proteomes" id="UP000288216">
    <property type="component" value="Unassembled WGS sequence"/>
</dbReference>
<evidence type="ECO:0000313" key="2">
    <source>
        <dbReference type="EMBL" id="GCB85695.1"/>
    </source>
</evidence>
<dbReference type="AlphaFoldDB" id="A0A401QJX1"/>
<proteinExistence type="predicted"/>
<feature type="non-terminal residue" evidence="2">
    <location>
        <position position="1"/>
    </location>
</feature>
<feature type="region of interest" description="Disordered" evidence="1">
    <location>
        <begin position="1"/>
        <end position="23"/>
    </location>
</feature>
<sequence>TVSNQQESESQQQQPPTEGDDTTRIFLEDLAENGKRLADQAIGTVLELLSDSNKMKLKHIAK</sequence>
<keyword evidence="3" id="KW-1185">Reference proteome</keyword>
<evidence type="ECO:0000256" key="1">
    <source>
        <dbReference type="SAM" id="MobiDB-lite"/>
    </source>
</evidence>
<accession>A0A401QJX1</accession>
<feature type="compositionally biased region" description="Low complexity" evidence="1">
    <location>
        <begin position="1"/>
        <end position="16"/>
    </location>
</feature>
<comment type="caution">
    <text evidence="2">The sequence shown here is derived from an EMBL/GenBank/DDBJ whole genome shotgun (WGS) entry which is preliminary data.</text>
</comment>
<organism evidence="2 3">
    <name type="scientific">Scyliorhinus torazame</name>
    <name type="common">Cloudy catshark</name>
    <name type="synonym">Catulus torazame</name>
    <dbReference type="NCBI Taxonomy" id="75743"/>
    <lineage>
        <taxon>Eukaryota</taxon>
        <taxon>Metazoa</taxon>
        <taxon>Chordata</taxon>
        <taxon>Craniata</taxon>
        <taxon>Vertebrata</taxon>
        <taxon>Chondrichthyes</taxon>
        <taxon>Elasmobranchii</taxon>
        <taxon>Galeomorphii</taxon>
        <taxon>Galeoidea</taxon>
        <taxon>Carcharhiniformes</taxon>
        <taxon>Scyliorhinidae</taxon>
        <taxon>Scyliorhinus</taxon>
    </lineage>
</organism>
<name>A0A401QJX1_SCYTO</name>
<dbReference type="EMBL" id="BFAA01182239">
    <property type="protein sequence ID" value="GCB85695.1"/>
    <property type="molecule type" value="Genomic_DNA"/>
</dbReference>
<evidence type="ECO:0000313" key="3">
    <source>
        <dbReference type="Proteomes" id="UP000288216"/>
    </source>
</evidence>
<protein>
    <submittedName>
        <fullName evidence="2">Uncharacterized protein</fullName>
    </submittedName>
</protein>
<reference evidence="2 3" key="1">
    <citation type="journal article" date="2018" name="Nat. Ecol. Evol.">
        <title>Shark genomes provide insights into elasmobranch evolution and the origin of vertebrates.</title>
        <authorList>
            <person name="Hara Y"/>
            <person name="Yamaguchi K"/>
            <person name="Onimaru K"/>
            <person name="Kadota M"/>
            <person name="Koyanagi M"/>
            <person name="Keeley SD"/>
            <person name="Tatsumi K"/>
            <person name="Tanaka K"/>
            <person name="Motone F"/>
            <person name="Kageyama Y"/>
            <person name="Nozu R"/>
            <person name="Adachi N"/>
            <person name="Nishimura O"/>
            <person name="Nakagawa R"/>
            <person name="Tanegashima C"/>
            <person name="Kiyatake I"/>
            <person name="Matsumoto R"/>
            <person name="Murakumo K"/>
            <person name="Nishida K"/>
            <person name="Terakita A"/>
            <person name="Kuratani S"/>
            <person name="Sato K"/>
            <person name="Hyodo S Kuraku.S."/>
        </authorList>
    </citation>
    <scope>NUCLEOTIDE SEQUENCE [LARGE SCALE GENOMIC DNA]</scope>
</reference>
<gene>
    <name evidence="2" type="ORF">scyTo_0026315</name>
</gene>